<evidence type="ECO:0008006" key="4">
    <source>
        <dbReference type="Google" id="ProtNLM"/>
    </source>
</evidence>
<proteinExistence type="predicted"/>
<sequence>MAIVDEHSNIRYADSEAITAFRGPSEGWNDDEPVTLRDNSCSGLVSNYWTAVELQSVGNSDGSDGHHYLVVQRADDQAVCWIQVCIHASPADDGRPLYAWYVRDISCSARCLEMGSQTTSGEYTLSLEDDGFPFSSLLTHEQPEDSQPCEPAYGHPLERAVRDQLAALLSSAVRSECFAVLYMTGFGAIDAVFPRRLLGWAEADLLDRSFIGLLSPDDRTFFCRVLRRCNHDGIPQRLILKVACADGFASGSQGSFVDCDVTVLIPESVQQPVLIVRATDQQPLSASICPARPPLLHTVQRVQLLESGAEEGSGSNTEEKASAQCLPSSSTRAGFNDTQMPAHMADGGMAGTLCRADENATPPLSPSSRGHDIISRLPSAAAQAKHGHPRALATEDTLVEGEATEDELGWSAEYGLCDVSIAMSSIFAYAPDSMPVPLQFGQRQQKAGRGPLVEGSFDSLLDRLNIGAIRPTPH</sequence>
<dbReference type="AlphaFoldDB" id="A0A9W7XX81"/>
<keyword evidence="3" id="KW-1185">Reference proteome</keyword>
<evidence type="ECO:0000256" key="1">
    <source>
        <dbReference type="SAM" id="MobiDB-lite"/>
    </source>
</evidence>
<evidence type="ECO:0000313" key="2">
    <source>
        <dbReference type="EMBL" id="KAJ1720124.1"/>
    </source>
</evidence>
<name>A0A9W7XX81_9FUNG</name>
<accession>A0A9W7XX81</accession>
<protein>
    <recommendedName>
        <fullName evidence="4">PAS domain-containing protein</fullName>
    </recommendedName>
</protein>
<dbReference type="OrthoDB" id="5571962at2759"/>
<organism evidence="2 3">
    <name type="scientific">Coemansia erecta</name>
    <dbReference type="NCBI Taxonomy" id="147472"/>
    <lineage>
        <taxon>Eukaryota</taxon>
        <taxon>Fungi</taxon>
        <taxon>Fungi incertae sedis</taxon>
        <taxon>Zoopagomycota</taxon>
        <taxon>Kickxellomycotina</taxon>
        <taxon>Kickxellomycetes</taxon>
        <taxon>Kickxellales</taxon>
        <taxon>Kickxellaceae</taxon>
        <taxon>Coemansia</taxon>
    </lineage>
</organism>
<evidence type="ECO:0000313" key="3">
    <source>
        <dbReference type="Proteomes" id="UP001149813"/>
    </source>
</evidence>
<comment type="caution">
    <text evidence="2">The sequence shown here is derived from an EMBL/GenBank/DDBJ whole genome shotgun (WGS) entry which is preliminary data.</text>
</comment>
<dbReference type="EMBL" id="JANBOJ010000293">
    <property type="protein sequence ID" value="KAJ1720124.1"/>
    <property type="molecule type" value="Genomic_DNA"/>
</dbReference>
<feature type="region of interest" description="Disordered" evidence="1">
    <location>
        <begin position="308"/>
        <end position="328"/>
    </location>
</feature>
<dbReference type="CDD" id="cd00130">
    <property type="entry name" value="PAS"/>
    <property type="match status" value="1"/>
</dbReference>
<reference evidence="2" key="1">
    <citation type="submission" date="2022-07" db="EMBL/GenBank/DDBJ databases">
        <title>Phylogenomic reconstructions and comparative analyses of Kickxellomycotina fungi.</title>
        <authorList>
            <person name="Reynolds N.K."/>
            <person name="Stajich J.E."/>
            <person name="Barry K."/>
            <person name="Grigoriev I.V."/>
            <person name="Crous P."/>
            <person name="Smith M.E."/>
        </authorList>
    </citation>
    <scope>NUCLEOTIDE SEQUENCE</scope>
    <source>
        <strain evidence="2">NBRC 32514</strain>
    </source>
</reference>
<dbReference type="Proteomes" id="UP001149813">
    <property type="component" value="Unassembled WGS sequence"/>
</dbReference>
<gene>
    <name evidence="2" type="ORF">LPJ53_005208</name>
</gene>
<dbReference type="InterPro" id="IPR000014">
    <property type="entry name" value="PAS"/>
</dbReference>